<dbReference type="InterPro" id="IPR050765">
    <property type="entry name" value="Riboflavin_Biosynth_HTPR"/>
</dbReference>
<dbReference type="EC" id="1.1.1.193" evidence="13"/>
<comment type="cofactor">
    <cofactor evidence="13 16">
        <name>Zn(2+)</name>
        <dbReference type="ChEBI" id="CHEBI:29105"/>
    </cofactor>
    <text evidence="13 16">Binds 1 zinc ion.</text>
</comment>
<dbReference type="InterPro" id="IPR016192">
    <property type="entry name" value="APOBEC/CMP_deaminase_Zn-bd"/>
</dbReference>
<evidence type="ECO:0000256" key="8">
    <source>
        <dbReference type="ARBA" id="ARBA00022801"/>
    </source>
</evidence>
<dbReference type="GO" id="GO:0008835">
    <property type="term" value="F:diaminohydroxyphosphoribosylaminopyrimidine deaminase activity"/>
    <property type="evidence" value="ECO:0007669"/>
    <property type="project" value="UniProtKB-EC"/>
</dbReference>
<dbReference type="PROSITE" id="PS51747">
    <property type="entry name" value="CYT_DCMP_DEAMINASES_2"/>
    <property type="match status" value="1"/>
</dbReference>
<dbReference type="SUPFAM" id="SSF53927">
    <property type="entry name" value="Cytidine deaminase-like"/>
    <property type="match status" value="1"/>
</dbReference>
<feature type="binding site" evidence="16">
    <location>
        <position position="77"/>
    </location>
    <ligand>
        <name>Zn(2+)</name>
        <dbReference type="ChEBI" id="CHEBI:29105"/>
        <note>catalytic</note>
    </ligand>
</feature>
<feature type="binding site" evidence="16">
    <location>
        <position position="52"/>
    </location>
    <ligand>
        <name>Zn(2+)</name>
        <dbReference type="ChEBI" id="CHEBI:29105"/>
        <note>catalytic</note>
    </ligand>
</feature>
<dbReference type="STRING" id="269799.Gmet_1624"/>
<keyword evidence="6 13" id="KW-0686">Riboflavin biosynthesis</keyword>
<dbReference type="AlphaFoldDB" id="Q39V69"/>
<organism evidence="18 19">
    <name type="scientific">Geobacter metallireducens (strain ATCC 53774 / DSM 7210 / GS-15)</name>
    <dbReference type="NCBI Taxonomy" id="269799"/>
    <lineage>
        <taxon>Bacteria</taxon>
        <taxon>Pseudomonadati</taxon>
        <taxon>Thermodesulfobacteriota</taxon>
        <taxon>Desulfuromonadia</taxon>
        <taxon>Geobacterales</taxon>
        <taxon>Geobacteraceae</taxon>
        <taxon>Geobacter</taxon>
    </lineage>
</organism>
<feature type="binding site" evidence="15">
    <location>
        <position position="206"/>
    </location>
    <ligand>
        <name>substrate</name>
    </ligand>
</feature>
<dbReference type="InterPro" id="IPR004794">
    <property type="entry name" value="Eubact_RibD"/>
</dbReference>
<feature type="binding site" evidence="15">
    <location>
        <position position="170"/>
    </location>
    <ligand>
        <name>substrate</name>
    </ligand>
</feature>
<gene>
    <name evidence="18" type="primary">ribD</name>
    <name evidence="18" type="ordered locus">Gmet_1624</name>
</gene>
<dbReference type="CDD" id="cd01284">
    <property type="entry name" value="Riboflavin_deaminase-reductase"/>
    <property type="match status" value="1"/>
</dbReference>
<feature type="binding site" evidence="16">
    <location>
        <position position="86"/>
    </location>
    <ligand>
        <name>Zn(2+)</name>
        <dbReference type="ChEBI" id="CHEBI:29105"/>
        <note>catalytic</note>
    </ligand>
</feature>
<feature type="binding site" evidence="15">
    <location>
        <position position="186"/>
    </location>
    <ligand>
        <name>substrate</name>
    </ligand>
</feature>
<comment type="catalytic activity">
    <reaction evidence="13">
        <text>5-amino-6-(5-phospho-D-ribitylamino)uracil + NADP(+) = 5-amino-6-(5-phospho-D-ribosylamino)uracil + NADPH + H(+)</text>
        <dbReference type="Rhea" id="RHEA:17845"/>
        <dbReference type="ChEBI" id="CHEBI:15378"/>
        <dbReference type="ChEBI" id="CHEBI:57783"/>
        <dbReference type="ChEBI" id="CHEBI:58349"/>
        <dbReference type="ChEBI" id="CHEBI:58421"/>
        <dbReference type="ChEBI" id="CHEBI:58453"/>
        <dbReference type="EC" id="1.1.1.193"/>
    </reaction>
</comment>
<dbReference type="PIRSF" id="PIRSF006769">
    <property type="entry name" value="RibD"/>
    <property type="match status" value="1"/>
</dbReference>
<dbReference type="HOGENOM" id="CLU_036590_1_2_7"/>
<keyword evidence="19" id="KW-1185">Reference proteome</keyword>
<feature type="active site" description="Proton donor" evidence="14">
    <location>
        <position position="54"/>
    </location>
</feature>
<feature type="binding site" evidence="15">
    <location>
        <position position="156"/>
    </location>
    <ligand>
        <name>NADP(+)</name>
        <dbReference type="ChEBI" id="CHEBI:58349"/>
    </ligand>
</feature>
<comment type="pathway">
    <text evidence="2 13">Cofactor biosynthesis; riboflavin biosynthesis; 5-amino-6-(D-ribitylamino)uracil from GTP: step 2/4.</text>
</comment>
<keyword evidence="7 13" id="KW-0479">Metal-binding</keyword>
<evidence type="ECO:0000256" key="7">
    <source>
        <dbReference type="ARBA" id="ARBA00022723"/>
    </source>
</evidence>
<dbReference type="InterPro" id="IPR002734">
    <property type="entry name" value="RibDG_C"/>
</dbReference>
<reference evidence="18 19" key="2">
    <citation type="journal article" date="2009" name="BMC Microbiol.">
        <title>The genome sequence of Geobacter metallireducens: features of metabolism, physiology and regulation common and dissimilar to Geobacter sulfurreducens.</title>
        <authorList>
            <person name="Aklujkar M."/>
            <person name="Krushkal J."/>
            <person name="DiBartolo G."/>
            <person name="Lapidus A."/>
            <person name="Land M.L."/>
            <person name="Lovley D.R."/>
        </authorList>
    </citation>
    <scope>NUCLEOTIDE SEQUENCE [LARGE SCALE GENOMIC DNA]</scope>
    <source>
        <strain evidence="19">ATCC 53774 / DSM 7210 / GS-15</strain>
    </source>
</reference>
<dbReference type="NCBIfam" id="TIGR00326">
    <property type="entry name" value="eubact_ribD"/>
    <property type="match status" value="1"/>
</dbReference>
<reference evidence="18 19" key="1">
    <citation type="submission" date="2005-10" db="EMBL/GenBank/DDBJ databases">
        <title>Complete sequence of Geobacter metallireducens GS-15.</title>
        <authorList>
            <consortium name="US DOE Joint Genome Institute"/>
            <person name="Copeland A."/>
            <person name="Lucas S."/>
            <person name="Lapidus A."/>
            <person name="Barry K."/>
            <person name="Detter J.C."/>
            <person name="Glavina T."/>
            <person name="Hammon N."/>
            <person name="Israni S."/>
            <person name="Pitluck S."/>
            <person name="Di Bartolo G."/>
            <person name="Chain P."/>
            <person name="Schmutz J."/>
            <person name="Larimer F."/>
            <person name="Land M."/>
            <person name="Kyrpides N."/>
            <person name="Ivanova N."/>
            <person name="Richardson P."/>
        </authorList>
    </citation>
    <scope>NUCLEOTIDE SEQUENCE [LARGE SCALE GENOMIC DNA]</scope>
    <source>
        <strain evidence="19">ATCC 53774 / DSM 7210 / GS-15</strain>
    </source>
</reference>
<dbReference type="EMBL" id="CP000148">
    <property type="protein sequence ID" value="ABB31855.1"/>
    <property type="molecule type" value="Genomic_DNA"/>
</dbReference>
<keyword evidence="10 13" id="KW-0521">NADP</keyword>
<feature type="binding site" evidence="15">
    <location>
        <position position="223"/>
    </location>
    <ligand>
        <name>NADP(+)</name>
        <dbReference type="ChEBI" id="CHEBI:58349"/>
    </ligand>
</feature>
<dbReference type="PANTHER" id="PTHR38011">
    <property type="entry name" value="DIHYDROFOLATE REDUCTASE FAMILY PROTEIN (AFU_ORTHOLOGUE AFUA_8G06820)"/>
    <property type="match status" value="1"/>
</dbReference>
<evidence type="ECO:0000313" key="19">
    <source>
        <dbReference type="Proteomes" id="UP000007073"/>
    </source>
</evidence>
<dbReference type="eggNOG" id="COG0117">
    <property type="taxonomic scope" value="Bacteria"/>
</dbReference>
<dbReference type="RefSeq" id="WP_004511440.1">
    <property type="nucleotide sequence ID" value="NC_007517.1"/>
</dbReference>
<dbReference type="NCBIfam" id="TIGR00227">
    <property type="entry name" value="ribD_Cterm"/>
    <property type="match status" value="1"/>
</dbReference>
<evidence type="ECO:0000256" key="9">
    <source>
        <dbReference type="ARBA" id="ARBA00022833"/>
    </source>
</evidence>
<feature type="binding site" evidence="15">
    <location>
        <position position="202"/>
    </location>
    <ligand>
        <name>NADP(+)</name>
        <dbReference type="ChEBI" id="CHEBI:58349"/>
    </ligand>
</feature>
<comment type="similarity">
    <text evidence="5 13">In the C-terminal section; belongs to the HTP reductase family.</text>
</comment>
<evidence type="ECO:0000256" key="2">
    <source>
        <dbReference type="ARBA" id="ARBA00004882"/>
    </source>
</evidence>
<evidence type="ECO:0000256" key="13">
    <source>
        <dbReference type="PIRNR" id="PIRNR006769"/>
    </source>
</evidence>
<evidence type="ECO:0000256" key="5">
    <source>
        <dbReference type="ARBA" id="ARBA00007417"/>
    </source>
</evidence>
<evidence type="ECO:0000256" key="6">
    <source>
        <dbReference type="ARBA" id="ARBA00022619"/>
    </source>
</evidence>
<keyword evidence="9 13" id="KW-0862">Zinc</keyword>
<dbReference type="EC" id="3.5.4.26" evidence="13"/>
<dbReference type="GO" id="GO:0009231">
    <property type="term" value="P:riboflavin biosynthetic process"/>
    <property type="evidence" value="ECO:0007669"/>
    <property type="project" value="UniProtKB-UniPathway"/>
</dbReference>
<evidence type="ECO:0000259" key="17">
    <source>
        <dbReference type="PROSITE" id="PS51747"/>
    </source>
</evidence>
<evidence type="ECO:0000256" key="3">
    <source>
        <dbReference type="ARBA" id="ARBA00004910"/>
    </source>
</evidence>
<comment type="function">
    <text evidence="1 13">Converts 2,5-diamino-6-(ribosylamino)-4(3h)-pyrimidinone 5'-phosphate into 5-amino-6-(ribosylamino)-2,4(1h,3h)-pyrimidinedione 5'-phosphate.</text>
</comment>
<feature type="binding site" evidence="15">
    <location>
        <position position="209"/>
    </location>
    <ligand>
        <name>substrate</name>
    </ligand>
</feature>
<feature type="binding site" evidence="15">
    <location>
        <position position="172"/>
    </location>
    <ligand>
        <name>NADP(+)</name>
        <dbReference type="ChEBI" id="CHEBI:58349"/>
    </ligand>
</feature>
<evidence type="ECO:0000256" key="15">
    <source>
        <dbReference type="PIRSR" id="PIRSR006769-2"/>
    </source>
</evidence>
<keyword evidence="8 13" id="KW-0378">Hydrolase</keyword>
<protein>
    <recommendedName>
        <fullName evidence="13">Riboflavin biosynthesis protein RibD</fullName>
    </recommendedName>
    <domain>
        <recommendedName>
            <fullName evidence="13">Diaminohydroxyphosphoribosylaminopyrimidine deaminase</fullName>
            <shortName evidence="13">DRAP deaminase</shortName>
            <ecNumber evidence="13">3.5.4.26</ecNumber>
        </recommendedName>
        <alternativeName>
            <fullName evidence="13">Riboflavin-specific deaminase</fullName>
        </alternativeName>
    </domain>
    <domain>
        <recommendedName>
            <fullName evidence="13">5-amino-6-(5-phosphoribosylamino)uracil reductase</fullName>
            <ecNumber evidence="13">1.1.1.193</ecNumber>
        </recommendedName>
        <alternativeName>
            <fullName evidence="13">HTP reductase</fullName>
        </alternativeName>
    </domain>
</protein>
<feature type="binding site" evidence="15">
    <location>
        <position position="198"/>
    </location>
    <ligand>
        <name>NADP(+)</name>
        <dbReference type="ChEBI" id="CHEBI:58349"/>
    </ligand>
</feature>
<evidence type="ECO:0000256" key="1">
    <source>
        <dbReference type="ARBA" id="ARBA00002151"/>
    </source>
</evidence>
<dbReference type="Pfam" id="PF00383">
    <property type="entry name" value="dCMP_cyt_deam_1"/>
    <property type="match status" value="1"/>
</dbReference>
<name>Q39V69_GEOMG</name>
<evidence type="ECO:0000256" key="10">
    <source>
        <dbReference type="ARBA" id="ARBA00022857"/>
    </source>
</evidence>
<evidence type="ECO:0000256" key="12">
    <source>
        <dbReference type="ARBA" id="ARBA00023268"/>
    </source>
</evidence>
<dbReference type="InterPro" id="IPR002125">
    <property type="entry name" value="CMP_dCMP_dom"/>
</dbReference>
<evidence type="ECO:0000256" key="16">
    <source>
        <dbReference type="PIRSR" id="PIRSR006769-3"/>
    </source>
</evidence>
<comment type="similarity">
    <text evidence="4 13">In the N-terminal section; belongs to the cytidine and deoxycytidylate deaminase family.</text>
</comment>
<dbReference type="FunFam" id="3.40.140.10:FF:000025">
    <property type="entry name" value="Riboflavin biosynthesis protein RibD"/>
    <property type="match status" value="1"/>
</dbReference>
<dbReference type="Pfam" id="PF01872">
    <property type="entry name" value="RibD_C"/>
    <property type="match status" value="1"/>
</dbReference>
<dbReference type="Gene3D" id="3.40.430.10">
    <property type="entry name" value="Dihydrofolate Reductase, subunit A"/>
    <property type="match status" value="1"/>
</dbReference>
<dbReference type="eggNOG" id="COG1985">
    <property type="taxonomic scope" value="Bacteria"/>
</dbReference>
<sequence length="370" mass="39527">MDVSPEKIMKRALALARRGKGKTSPNPAVGCVIVRDGAIVGEGWHRKAGTPHAEVHALRQAGELARGADVYVTLEPCSHFGKTPPCADALVEAGVGRVFVGMVDPNPKVSGRGIERLRVAGIEVVTGIREAECRRLNEPFVKHVTTGLPFVILKSAMTMDGKTATASGDSRWITNEKSRRYVHKLRSMVDAIMVGVGTVLADDPQLTARIPRGKDPVRVVVDSSLRIPSGARMLHQESPATTVVATVSEDRNRIVKLESAGAEVLRCHAVMGRIDLRDLLARLGARGVQSILLEGGSELAGEALRAGLIDKCVLFYAPKFLGGAAGLGLFGGPSAERMDGCCRLKDVSVRRFGDDVMIEAYPEDLCLPGS</sequence>
<evidence type="ECO:0000256" key="4">
    <source>
        <dbReference type="ARBA" id="ARBA00005259"/>
    </source>
</evidence>
<dbReference type="InterPro" id="IPR016193">
    <property type="entry name" value="Cytidine_deaminase-like"/>
</dbReference>
<evidence type="ECO:0000313" key="18">
    <source>
        <dbReference type="EMBL" id="ABB31855.1"/>
    </source>
</evidence>
<keyword evidence="11 13" id="KW-0560">Oxidoreductase</keyword>
<dbReference type="KEGG" id="gme:Gmet_1624"/>
<dbReference type="Proteomes" id="UP000007073">
    <property type="component" value="Chromosome"/>
</dbReference>
<evidence type="ECO:0000256" key="14">
    <source>
        <dbReference type="PIRSR" id="PIRSR006769-1"/>
    </source>
</evidence>
<dbReference type="PROSITE" id="PS00903">
    <property type="entry name" value="CYT_DCMP_DEAMINASES_1"/>
    <property type="match status" value="1"/>
</dbReference>
<feature type="domain" description="CMP/dCMP-type deaminase" evidence="17">
    <location>
        <begin position="3"/>
        <end position="125"/>
    </location>
</feature>
<dbReference type="UniPathway" id="UPA00275">
    <property type="reaction ID" value="UER00401"/>
</dbReference>
<comment type="pathway">
    <text evidence="3 13">Cofactor biosynthesis; riboflavin biosynthesis; 5-amino-6-(D-ribitylamino)uracil from GTP: step 3/4.</text>
</comment>
<dbReference type="GO" id="GO:0008703">
    <property type="term" value="F:5-amino-6-(5-phosphoribosylamino)uracil reductase activity"/>
    <property type="evidence" value="ECO:0007669"/>
    <property type="project" value="UniProtKB-EC"/>
</dbReference>
<comment type="catalytic activity">
    <reaction evidence="13">
        <text>2,5-diamino-6-hydroxy-4-(5-phosphoribosylamino)-pyrimidine + H2O + H(+) = 5-amino-6-(5-phospho-D-ribosylamino)uracil + NH4(+)</text>
        <dbReference type="Rhea" id="RHEA:21868"/>
        <dbReference type="ChEBI" id="CHEBI:15377"/>
        <dbReference type="ChEBI" id="CHEBI:15378"/>
        <dbReference type="ChEBI" id="CHEBI:28938"/>
        <dbReference type="ChEBI" id="CHEBI:58453"/>
        <dbReference type="ChEBI" id="CHEBI:58614"/>
        <dbReference type="EC" id="3.5.4.26"/>
    </reaction>
</comment>
<dbReference type="InterPro" id="IPR011549">
    <property type="entry name" value="RibD_C"/>
</dbReference>
<dbReference type="PANTHER" id="PTHR38011:SF7">
    <property type="entry name" value="2,5-DIAMINO-6-RIBOSYLAMINO-4(3H)-PYRIMIDINONE 5'-PHOSPHATE REDUCTASE"/>
    <property type="match status" value="1"/>
</dbReference>
<dbReference type="GO" id="GO:0050661">
    <property type="term" value="F:NADP binding"/>
    <property type="evidence" value="ECO:0007669"/>
    <property type="project" value="InterPro"/>
</dbReference>
<dbReference type="Gene3D" id="3.40.140.10">
    <property type="entry name" value="Cytidine Deaminase, domain 2"/>
    <property type="match status" value="1"/>
</dbReference>
<keyword evidence="12" id="KW-0511">Multifunctional enzyme</keyword>
<accession>Q39V69</accession>
<dbReference type="GO" id="GO:0008270">
    <property type="term" value="F:zinc ion binding"/>
    <property type="evidence" value="ECO:0007669"/>
    <property type="project" value="InterPro"/>
</dbReference>
<dbReference type="InterPro" id="IPR024072">
    <property type="entry name" value="DHFR-like_dom_sf"/>
</dbReference>
<proteinExistence type="inferred from homology"/>
<dbReference type="SUPFAM" id="SSF53597">
    <property type="entry name" value="Dihydrofolate reductase-like"/>
    <property type="match status" value="1"/>
</dbReference>
<feature type="binding site" evidence="15">
    <location>
        <position position="294"/>
    </location>
    <ligand>
        <name>substrate</name>
    </ligand>
</feature>
<evidence type="ECO:0000256" key="11">
    <source>
        <dbReference type="ARBA" id="ARBA00023002"/>
    </source>
</evidence>